<accession>A0ACA9NRG3</accession>
<gene>
    <name evidence="1" type="ORF">SCALOS_LOCUS9376</name>
</gene>
<dbReference type="EMBL" id="CAJVPM010028839">
    <property type="protein sequence ID" value="CAG8671058.1"/>
    <property type="molecule type" value="Genomic_DNA"/>
</dbReference>
<comment type="caution">
    <text evidence="1">The sequence shown here is derived from an EMBL/GenBank/DDBJ whole genome shotgun (WGS) entry which is preliminary data.</text>
</comment>
<name>A0ACA9NRG3_9GLOM</name>
<sequence>KDLFNENIDIVVAKSVEGNDFNSGILLIRHSSWSFNFINNWQAVRTKRMVEQGSMWHLLDQFPDFKQRILILNHDDYPLSASLQTWKKDDFTLNYVSENCPAKFIKNSLKEIERN</sequence>
<dbReference type="Proteomes" id="UP000789860">
    <property type="component" value="Unassembled WGS sequence"/>
</dbReference>
<feature type="non-terminal residue" evidence="1">
    <location>
        <position position="1"/>
    </location>
</feature>
<keyword evidence="2" id="KW-1185">Reference proteome</keyword>
<proteinExistence type="predicted"/>
<evidence type="ECO:0000313" key="1">
    <source>
        <dbReference type="EMBL" id="CAG8671058.1"/>
    </source>
</evidence>
<organism evidence="1 2">
    <name type="scientific">Scutellospora calospora</name>
    <dbReference type="NCBI Taxonomy" id="85575"/>
    <lineage>
        <taxon>Eukaryota</taxon>
        <taxon>Fungi</taxon>
        <taxon>Fungi incertae sedis</taxon>
        <taxon>Mucoromycota</taxon>
        <taxon>Glomeromycotina</taxon>
        <taxon>Glomeromycetes</taxon>
        <taxon>Diversisporales</taxon>
        <taxon>Gigasporaceae</taxon>
        <taxon>Scutellospora</taxon>
    </lineage>
</organism>
<protein>
    <submittedName>
        <fullName evidence="1">2609_t:CDS:1</fullName>
    </submittedName>
</protein>
<evidence type="ECO:0000313" key="2">
    <source>
        <dbReference type="Proteomes" id="UP000789860"/>
    </source>
</evidence>
<reference evidence="1" key="1">
    <citation type="submission" date="2021-06" db="EMBL/GenBank/DDBJ databases">
        <authorList>
            <person name="Kallberg Y."/>
            <person name="Tangrot J."/>
            <person name="Rosling A."/>
        </authorList>
    </citation>
    <scope>NUCLEOTIDE SEQUENCE</scope>
    <source>
        <strain evidence="1">AU212A</strain>
    </source>
</reference>